<gene>
    <name evidence="1" type="ORF">S06H3_14766</name>
</gene>
<name>X1KDM3_9ZZZZ</name>
<proteinExistence type="predicted"/>
<dbReference type="AlphaFoldDB" id="X1KDM3"/>
<protein>
    <submittedName>
        <fullName evidence="1">Uncharacterized protein</fullName>
    </submittedName>
</protein>
<evidence type="ECO:0000313" key="1">
    <source>
        <dbReference type="EMBL" id="GAI05127.1"/>
    </source>
</evidence>
<organism evidence="1">
    <name type="scientific">marine sediment metagenome</name>
    <dbReference type="NCBI Taxonomy" id="412755"/>
    <lineage>
        <taxon>unclassified sequences</taxon>
        <taxon>metagenomes</taxon>
        <taxon>ecological metagenomes</taxon>
    </lineage>
</organism>
<sequence length="220" mass="26472">MIINEEFKEATLRFDEVEKRGSFYWMAVNLIRNGFEIEAYLLTLATWGFASFRYAVKDFDISVFRDKIRELDPHFVKMEDENFRTIDFNRYEADIKEIFETLSQIKGVQFTNASKIMHLKNRDVFLMWDRYIAGLKPQKYYNQLDIVRSGFWRSVEYRGADGYFQFLKNMQSRFESISFQHSEKTFAKAVDEFNFVKITLPIQQMEKNERKRRVRVRGSS</sequence>
<comment type="caution">
    <text evidence="1">The sequence shown here is derived from an EMBL/GenBank/DDBJ whole genome shotgun (WGS) entry which is preliminary data.</text>
</comment>
<dbReference type="EMBL" id="BARV01007235">
    <property type="protein sequence ID" value="GAI05127.1"/>
    <property type="molecule type" value="Genomic_DNA"/>
</dbReference>
<accession>X1KDM3</accession>
<reference evidence="1" key="1">
    <citation type="journal article" date="2014" name="Front. Microbiol.">
        <title>High frequency of phylogenetically diverse reductive dehalogenase-homologous genes in deep subseafloor sedimentary metagenomes.</title>
        <authorList>
            <person name="Kawai M."/>
            <person name="Futagami T."/>
            <person name="Toyoda A."/>
            <person name="Takaki Y."/>
            <person name="Nishi S."/>
            <person name="Hori S."/>
            <person name="Arai W."/>
            <person name="Tsubouchi T."/>
            <person name="Morono Y."/>
            <person name="Uchiyama I."/>
            <person name="Ito T."/>
            <person name="Fujiyama A."/>
            <person name="Inagaki F."/>
            <person name="Takami H."/>
        </authorList>
    </citation>
    <scope>NUCLEOTIDE SEQUENCE</scope>
    <source>
        <strain evidence="1">Expedition CK06-06</strain>
    </source>
</reference>